<proteinExistence type="predicted"/>
<gene>
    <name evidence="2" type="ORF">H4W34_002542</name>
</gene>
<feature type="transmembrane region" description="Helical" evidence="1">
    <location>
        <begin position="84"/>
        <end position="103"/>
    </location>
</feature>
<protein>
    <submittedName>
        <fullName evidence="2">Uncharacterized protein</fullName>
    </submittedName>
</protein>
<feature type="transmembrane region" description="Helical" evidence="1">
    <location>
        <begin position="29"/>
        <end position="48"/>
    </location>
</feature>
<accession>A0ABR9JQL0</accession>
<sequence>MNPDDARTALADAHRLQERTRDEYVRQQFTWPYMLATALGIFIAFGSTDLPEPWDTVAFLAGEGIFIGAAVMQRRRAAVRMKANVGDGLFVIIGAFAVLLAYIGFNVVTSLGVLSFDLPAPRLFAAAALALLFLAVAGPARRLYGALLRNT</sequence>
<dbReference type="RefSeq" id="WP_192759364.1">
    <property type="nucleotide sequence ID" value="NZ_JADBDZ010000001.1"/>
</dbReference>
<evidence type="ECO:0000313" key="2">
    <source>
        <dbReference type="EMBL" id="MBE1532709.1"/>
    </source>
</evidence>
<keyword evidence="1" id="KW-0472">Membrane</keyword>
<evidence type="ECO:0000313" key="3">
    <source>
        <dbReference type="Proteomes" id="UP000627838"/>
    </source>
</evidence>
<feature type="transmembrane region" description="Helical" evidence="1">
    <location>
        <begin position="54"/>
        <end position="72"/>
    </location>
</feature>
<keyword evidence="1" id="KW-0812">Transmembrane</keyword>
<comment type="caution">
    <text evidence="2">The sequence shown here is derived from an EMBL/GenBank/DDBJ whole genome shotgun (WGS) entry which is preliminary data.</text>
</comment>
<organism evidence="2 3">
    <name type="scientific">Actinomadura algeriensis</name>
    <dbReference type="NCBI Taxonomy" id="1679523"/>
    <lineage>
        <taxon>Bacteria</taxon>
        <taxon>Bacillati</taxon>
        <taxon>Actinomycetota</taxon>
        <taxon>Actinomycetes</taxon>
        <taxon>Streptosporangiales</taxon>
        <taxon>Thermomonosporaceae</taxon>
        <taxon>Actinomadura</taxon>
    </lineage>
</organism>
<keyword evidence="3" id="KW-1185">Reference proteome</keyword>
<keyword evidence="1" id="KW-1133">Transmembrane helix</keyword>
<reference evidence="2 3" key="1">
    <citation type="submission" date="2020-10" db="EMBL/GenBank/DDBJ databases">
        <title>Sequencing the genomes of 1000 actinobacteria strains.</title>
        <authorList>
            <person name="Klenk H.-P."/>
        </authorList>
    </citation>
    <scope>NUCLEOTIDE SEQUENCE [LARGE SCALE GENOMIC DNA]</scope>
    <source>
        <strain evidence="2 3">DSM 46744</strain>
    </source>
</reference>
<dbReference type="EMBL" id="JADBDZ010000001">
    <property type="protein sequence ID" value="MBE1532709.1"/>
    <property type="molecule type" value="Genomic_DNA"/>
</dbReference>
<name>A0ABR9JQL0_9ACTN</name>
<feature type="transmembrane region" description="Helical" evidence="1">
    <location>
        <begin position="123"/>
        <end position="140"/>
    </location>
</feature>
<dbReference type="Proteomes" id="UP000627838">
    <property type="component" value="Unassembled WGS sequence"/>
</dbReference>
<evidence type="ECO:0000256" key="1">
    <source>
        <dbReference type="SAM" id="Phobius"/>
    </source>
</evidence>